<feature type="domain" description="SAM-dependent MTase DRM-type" evidence="14">
    <location>
        <begin position="278"/>
        <end position="604"/>
    </location>
</feature>
<organism evidence="15 16">
    <name type="scientific">Oryza meyeriana var. granulata</name>
    <dbReference type="NCBI Taxonomy" id="110450"/>
    <lineage>
        <taxon>Eukaryota</taxon>
        <taxon>Viridiplantae</taxon>
        <taxon>Streptophyta</taxon>
        <taxon>Embryophyta</taxon>
        <taxon>Tracheophyta</taxon>
        <taxon>Spermatophyta</taxon>
        <taxon>Magnoliopsida</taxon>
        <taxon>Liliopsida</taxon>
        <taxon>Poales</taxon>
        <taxon>Poaceae</taxon>
        <taxon>BOP clade</taxon>
        <taxon>Oryzoideae</taxon>
        <taxon>Oryzeae</taxon>
        <taxon>Oryzinae</taxon>
        <taxon>Oryza</taxon>
        <taxon>Oryza meyeriana</taxon>
    </lineage>
</organism>
<evidence type="ECO:0000256" key="9">
    <source>
        <dbReference type="ARBA" id="ARBA00067306"/>
    </source>
</evidence>
<dbReference type="SUPFAM" id="SSF53335">
    <property type="entry name" value="S-adenosyl-L-methionine-dependent methyltransferases"/>
    <property type="match status" value="2"/>
</dbReference>
<dbReference type="PROSITE" id="PS51502">
    <property type="entry name" value="S_R_A_B_BARREL"/>
    <property type="match status" value="2"/>
</dbReference>
<dbReference type="AlphaFoldDB" id="A0A6G1F7M3"/>
<name>A0A6G1F7M3_9ORYZ</name>
<keyword evidence="5" id="KW-0949">S-adenosyl-L-methionine</keyword>
<dbReference type="GO" id="GO:0003886">
    <property type="term" value="F:DNA (cytosine-5-)-methyltransferase activity"/>
    <property type="evidence" value="ECO:0007669"/>
    <property type="project" value="UniProtKB-EC"/>
</dbReference>
<protein>
    <recommendedName>
        <fullName evidence="9">DNA (cytosine-5)-methyltransferase DRM2</fullName>
        <ecNumber evidence="2">2.1.1.37</ecNumber>
    </recommendedName>
    <alternativeName>
        <fullName evidence="10">Protein DOMAINS REARRANGED METHYLASE 2</fullName>
    </alternativeName>
</protein>
<feature type="region of interest" description="Disordered" evidence="11">
    <location>
        <begin position="119"/>
        <end position="150"/>
    </location>
</feature>
<proteinExistence type="predicted"/>
<dbReference type="Gene3D" id="1.10.8.10">
    <property type="entry name" value="DNA helicase RuvA subunit, C-terminal domain"/>
    <property type="match status" value="2"/>
</dbReference>
<dbReference type="Pfam" id="PF00145">
    <property type="entry name" value="DNA_methylase"/>
    <property type="match status" value="1"/>
</dbReference>
<keyword evidence="6" id="KW-0677">Repeat</keyword>
<dbReference type="InterPro" id="IPR011008">
    <property type="entry name" value="Dimeric_a/b-barrel"/>
</dbReference>
<dbReference type="FunFam" id="3.40.50.150:FF:000360">
    <property type="entry name" value="DNA (cytosine-5)-methyltransferase DRM2"/>
    <property type="match status" value="1"/>
</dbReference>
<dbReference type="FunFam" id="3.40.50.150:FF:000519">
    <property type="entry name" value="DNA (cytosine-5)-methyltransferase DRM2"/>
    <property type="match status" value="1"/>
</dbReference>
<evidence type="ECO:0000256" key="4">
    <source>
        <dbReference type="ARBA" id="ARBA00022679"/>
    </source>
</evidence>
<dbReference type="InterPro" id="IPR009060">
    <property type="entry name" value="UBA-like_sf"/>
</dbReference>
<keyword evidence="7" id="KW-0238">DNA-binding</keyword>
<accession>A0A6G1F7M3</accession>
<feature type="region of interest" description="Disordered" evidence="11">
    <location>
        <begin position="230"/>
        <end position="260"/>
    </location>
</feature>
<evidence type="ECO:0000259" key="14">
    <source>
        <dbReference type="PROSITE" id="PS51680"/>
    </source>
</evidence>
<keyword evidence="4" id="KW-0808">Transferase</keyword>
<dbReference type="InterPro" id="IPR030380">
    <property type="entry name" value="SAM_MeTfrase_DRM"/>
</dbReference>
<evidence type="ECO:0000256" key="2">
    <source>
        <dbReference type="ARBA" id="ARBA00011975"/>
    </source>
</evidence>
<evidence type="ECO:0000256" key="7">
    <source>
        <dbReference type="ARBA" id="ARBA00023125"/>
    </source>
</evidence>
<dbReference type="InterPro" id="IPR013097">
    <property type="entry name" value="Dabb"/>
</dbReference>
<dbReference type="OrthoDB" id="641149at2759"/>
<dbReference type="Proteomes" id="UP000479710">
    <property type="component" value="Unassembled WGS sequence"/>
</dbReference>
<evidence type="ECO:0000256" key="1">
    <source>
        <dbReference type="ARBA" id="ARBA00004123"/>
    </source>
</evidence>
<evidence type="ECO:0000256" key="5">
    <source>
        <dbReference type="ARBA" id="ARBA00022691"/>
    </source>
</evidence>
<dbReference type="Gene3D" id="3.30.70.100">
    <property type="match status" value="1"/>
</dbReference>
<dbReference type="Gene3D" id="3.40.50.150">
    <property type="entry name" value="Vaccinia Virus protein VP39"/>
    <property type="match status" value="2"/>
</dbReference>
<feature type="domain" description="Stress-response A/B barrel" evidence="13">
    <location>
        <begin position="768"/>
        <end position="862"/>
    </location>
</feature>
<evidence type="ECO:0000259" key="13">
    <source>
        <dbReference type="PROSITE" id="PS51502"/>
    </source>
</evidence>
<evidence type="ECO:0000256" key="3">
    <source>
        <dbReference type="ARBA" id="ARBA00022603"/>
    </source>
</evidence>
<keyword evidence="16" id="KW-1185">Reference proteome</keyword>
<feature type="compositionally biased region" description="Acidic residues" evidence="11">
    <location>
        <begin position="119"/>
        <end position="134"/>
    </location>
</feature>
<sequence>MVDWASDSDNDGKFEWDTDGEAETSSAPALRNADAPGPSTRPRQDANGKANGSAPPALVADFMGMGFPKEMVLKAIKEIGDTDTEQLLELLLTYQAIGGDPSPSVGNCSASACAPQVLEEDEDDDDVNWDEDDTGGNCDRAHHSDDSGDEDFLQEMSEKDEKIKSLVNMGFPEDEAKMAITRCGLDASVDTLADSIFASQTAGNGYSVNLSDYEDTEFSSFGRRKKTRFMDGSKKKRKRYGSGPQGNQVPFDGSHEEPMPLPNPMVGFSLPSDRLRSVHRNLPDQAFGPPFFYYENVALAPKGVWTTISRFLYDIQPEFVDSKYFCAAARKRGYIHNLPIENRSPVLPTPPKTISEAFPNTKRWWPSWDPRRQFNCLQTCVASAKLTERIRCALGSFSDAPPTQVQKYVLDECRKWNLVWVGKNKVAPLEPDEMEFLLGYPRNHTRGVSRTERYRALGNSFQVDTVAYHLSVLRDMFPNGMNVLSLFSGIGGAEVALHRLGIRMKTVISVEKSEVNRTVLKSWWDQTQTGTLIEIADVRHLTAERIESFIRRFGGFDLVIGGSPCNNLAGSNRHHRDGLEGEHSALFYDYFRILDHNCKTIAGPNKYQNLGSRTEKDSAVHLSHPLPSATRKVVICTCSMLGSSNGAPSSGLVKKRKIVEHIILLRAKPNISDVEEKDMLDYLYTSQYQMRGILAVSLGRIEDPNTENFTHAVFMRFQQKDDIAKFQSSPYYYKILDEHGSVSVDFESEVEDDIIPLFRRGEDFNYGVEFMLLISFLESASRDSVEDALASLQRMISQCSSFIVQATLGCCLNHMDSGYSHAAVIRFPSFDDFKLFREGMEYKDMWASKLQPIAEKSLELHFTVDPVGNQLM</sequence>
<keyword evidence="8" id="KW-0539">Nucleus</keyword>
<dbReference type="GO" id="GO:0032259">
    <property type="term" value="P:methylation"/>
    <property type="evidence" value="ECO:0007669"/>
    <property type="project" value="UniProtKB-KW"/>
</dbReference>
<dbReference type="InterPro" id="IPR050390">
    <property type="entry name" value="C5-Methyltransferase"/>
</dbReference>
<evidence type="ECO:0000256" key="11">
    <source>
        <dbReference type="SAM" id="MobiDB-lite"/>
    </source>
</evidence>
<feature type="region of interest" description="Disordered" evidence="11">
    <location>
        <begin position="1"/>
        <end position="55"/>
    </location>
</feature>
<evidence type="ECO:0000256" key="10">
    <source>
        <dbReference type="ARBA" id="ARBA00076723"/>
    </source>
</evidence>
<dbReference type="SUPFAM" id="SSF54909">
    <property type="entry name" value="Dimeric alpha+beta barrel"/>
    <property type="match status" value="2"/>
</dbReference>
<dbReference type="InterPro" id="IPR029063">
    <property type="entry name" value="SAM-dependent_MTases_sf"/>
</dbReference>
<reference evidence="15 16" key="1">
    <citation type="submission" date="2019-11" db="EMBL/GenBank/DDBJ databases">
        <title>Whole genome sequence of Oryza granulata.</title>
        <authorList>
            <person name="Li W."/>
        </authorList>
    </citation>
    <scope>NUCLEOTIDE SEQUENCE [LARGE SCALE GENOMIC DNA]</scope>
    <source>
        <strain evidence="16">cv. Menghai</strain>
        <tissue evidence="15">Leaf</tissue>
    </source>
</reference>
<keyword evidence="3" id="KW-0489">Methyltransferase</keyword>
<feature type="domain" description="Stress-response A/B barrel" evidence="13">
    <location>
        <begin position="659"/>
        <end position="758"/>
    </location>
</feature>
<evidence type="ECO:0000313" key="16">
    <source>
        <dbReference type="Proteomes" id="UP000479710"/>
    </source>
</evidence>
<dbReference type="SUPFAM" id="SSF46934">
    <property type="entry name" value="UBA-like"/>
    <property type="match status" value="1"/>
</dbReference>
<dbReference type="PROSITE" id="PS50030">
    <property type="entry name" value="UBA"/>
    <property type="match status" value="1"/>
</dbReference>
<dbReference type="PANTHER" id="PTHR23068">
    <property type="entry name" value="DNA CYTOSINE-5- -METHYLTRANSFERASE 3-RELATED"/>
    <property type="match status" value="1"/>
</dbReference>
<dbReference type="EMBL" id="SPHZ02000001">
    <property type="protein sequence ID" value="KAF0932861.1"/>
    <property type="molecule type" value="Genomic_DNA"/>
</dbReference>
<dbReference type="Pfam" id="PF07876">
    <property type="entry name" value="Dabb"/>
    <property type="match status" value="1"/>
</dbReference>
<comment type="caution">
    <text evidence="15">The sequence shown here is derived from an EMBL/GenBank/DDBJ whole genome shotgun (WGS) entry which is preliminary data.</text>
</comment>
<dbReference type="InterPro" id="IPR001525">
    <property type="entry name" value="C5_MeTfrase"/>
</dbReference>
<dbReference type="InterPro" id="IPR015940">
    <property type="entry name" value="UBA"/>
</dbReference>
<comment type="subcellular location">
    <subcellularLocation>
        <location evidence="1">Nucleus</location>
    </subcellularLocation>
</comment>
<evidence type="ECO:0000256" key="6">
    <source>
        <dbReference type="ARBA" id="ARBA00022737"/>
    </source>
</evidence>
<dbReference type="SMART" id="SM00886">
    <property type="entry name" value="Dabb"/>
    <property type="match status" value="2"/>
</dbReference>
<dbReference type="GO" id="GO:0003677">
    <property type="term" value="F:DNA binding"/>
    <property type="evidence" value="ECO:0007669"/>
    <property type="project" value="UniProtKB-KW"/>
</dbReference>
<evidence type="ECO:0000259" key="12">
    <source>
        <dbReference type="PROSITE" id="PS50030"/>
    </source>
</evidence>
<dbReference type="PANTHER" id="PTHR23068:SF25">
    <property type="entry name" value="DNA (CYTOSINE-5)-METHYLTRANSFERASE DRM2"/>
    <property type="match status" value="1"/>
</dbReference>
<feature type="domain" description="UBA" evidence="12">
    <location>
        <begin position="155"/>
        <end position="199"/>
    </location>
</feature>
<evidence type="ECO:0000256" key="8">
    <source>
        <dbReference type="ARBA" id="ARBA00023242"/>
    </source>
</evidence>
<evidence type="ECO:0000313" key="15">
    <source>
        <dbReference type="EMBL" id="KAF0932861.1"/>
    </source>
</evidence>
<dbReference type="GO" id="GO:0005634">
    <property type="term" value="C:nucleus"/>
    <property type="evidence" value="ECO:0007669"/>
    <property type="project" value="UniProtKB-SubCell"/>
</dbReference>
<dbReference type="PROSITE" id="PS51680">
    <property type="entry name" value="SAM_MT_DRM"/>
    <property type="match status" value="1"/>
</dbReference>
<gene>
    <name evidence="15" type="ORF">E2562_012184</name>
</gene>
<dbReference type="EC" id="2.1.1.37" evidence="2"/>